<keyword evidence="9" id="KW-1185">Reference proteome</keyword>
<dbReference type="Proteomes" id="UP000199382">
    <property type="component" value="Unassembled WGS sequence"/>
</dbReference>
<evidence type="ECO:0000313" key="9">
    <source>
        <dbReference type="Proteomes" id="UP000199382"/>
    </source>
</evidence>
<evidence type="ECO:0000313" key="8">
    <source>
        <dbReference type="EMBL" id="SDI84481.1"/>
    </source>
</evidence>
<dbReference type="PANTHER" id="PTHR34584">
    <property type="entry name" value="NA(+)/H(+) ANTIPORTER SUBUNIT E1"/>
    <property type="match status" value="1"/>
</dbReference>
<dbReference type="GO" id="GO:0005886">
    <property type="term" value="C:plasma membrane"/>
    <property type="evidence" value="ECO:0007669"/>
    <property type="project" value="UniProtKB-SubCell"/>
</dbReference>
<protein>
    <submittedName>
        <fullName evidence="8">Multicomponent Na+:H+ antiporter subunit E</fullName>
    </submittedName>
</protein>
<dbReference type="PIRSF" id="PIRSF019239">
    <property type="entry name" value="MrpE"/>
    <property type="match status" value="1"/>
</dbReference>
<keyword evidence="5 7" id="KW-1133">Transmembrane helix</keyword>
<dbReference type="STRING" id="571298.SAMN04488026_10083"/>
<feature type="transmembrane region" description="Helical" evidence="7">
    <location>
        <begin position="36"/>
        <end position="54"/>
    </location>
</feature>
<comment type="similarity">
    <text evidence="2">Belongs to the CPA3 antiporters (TC 2.A.63) subunit E family.</text>
</comment>
<dbReference type="OrthoDB" id="9807187at2"/>
<comment type="subcellular location">
    <subcellularLocation>
        <location evidence="1">Cell membrane</location>
        <topology evidence="1">Multi-pass membrane protein</topology>
    </subcellularLocation>
</comment>
<dbReference type="InterPro" id="IPR002758">
    <property type="entry name" value="Cation_antiport_E"/>
</dbReference>
<organism evidence="8 9">
    <name type="scientific">Aliiruegeria lutimaris</name>
    <dbReference type="NCBI Taxonomy" id="571298"/>
    <lineage>
        <taxon>Bacteria</taxon>
        <taxon>Pseudomonadati</taxon>
        <taxon>Pseudomonadota</taxon>
        <taxon>Alphaproteobacteria</taxon>
        <taxon>Rhodobacterales</taxon>
        <taxon>Roseobacteraceae</taxon>
        <taxon>Aliiruegeria</taxon>
    </lineage>
</organism>
<evidence type="ECO:0000256" key="4">
    <source>
        <dbReference type="ARBA" id="ARBA00022692"/>
    </source>
</evidence>
<dbReference type="Pfam" id="PF01899">
    <property type="entry name" value="MNHE"/>
    <property type="match status" value="1"/>
</dbReference>
<evidence type="ECO:0000256" key="3">
    <source>
        <dbReference type="ARBA" id="ARBA00022475"/>
    </source>
</evidence>
<dbReference type="EMBL" id="FNEK01000008">
    <property type="protein sequence ID" value="SDI84481.1"/>
    <property type="molecule type" value="Genomic_DNA"/>
</dbReference>
<evidence type="ECO:0000256" key="1">
    <source>
        <dbReference type="ARBA" id="ARBA00004651"/>
    </source>
</evidence>
<keyword evidence="4 7" id="KW-0812">Transmembrane</keyword>
<keyword evidence="6 7" id="KW-0472">Membrane</keyword>
<proteinExistence type="inferred from homology"/>
<dbReference type="RefSeq" id="WP_093151194.1">
    <property type="nucleotide sequence ID" value="NZ_FNEK01000008.1"/>
</dbReference>
<evidence type="ECO:0000256" key="2">
    <source>
        <dbReference type="ARBA" id="ARBA00006228"/>
    </source>
</evidence>
<evidence type="ECO:0000256" key="6">
    <source>
        <dbReference type="ARBA" id="ARBA00023136"/>
    </source>
</evidence>
<evidence type="ECO:0000256" key="7">
    <source>
        <dbReference type="SAM" id="Phobius"/>
    </source>
</evidence>
<sequence>MSDTFASAKLFAITFLFWMLLNGALALDVILVGALVAGAITFFLGGSLHFLSGYRLTGASARATVGYVGYFFKELVKANISVARVVLDPALPVVPAIVKVRTRLRNPVARLLLANSITLTPGTLTVEMTDEWLYVHWVVARTTDPEAATDAIVAGFEKYLEVMYD</sequence>
<dbReference type="AlphaFoldDB" id="A0A1G8NW28"/>
<name>A0A1G8NW28_9RHOB</name>
<dbReference type="PANTHER" id="PTHR34584:SF1">
    <property type="entry name" value="NA(+)_H(+) ANTIPORTER SUBUNIT E1"/>
    <property type="match status" value="1"/>
</dbReference>
<gene>
    <name evidence="8" type="ORF">SAMN04488026_10083</name>
</gene>
<reference evidence="8 9" key="1">
    <citation type="submission" date="2016-10" db="EMBL/GenBank/DDBJ databases">
        <authorList>
            <person name="de Groot N.N."/>
        </authorList>
    </citation>
    <scope>NUCLEOTIDE SEQUENCE [LARGE SCALE GENOMIC DNA]</scope>
    <source>
        <strain evidence="8 9">DSM 25294</strain>
    </source>
</reference>
<accession>A0A1G8NW28</accession>
<evidence type="ECO:0000256" key="5">
    <source>
        <dbReference type="ARBA" id="ARBA00022989"/>
    </source>
</evidence>
<keyword evidence="3" id="KW-1003">Cell membrane</keyword>
<dbReference type="GO" id="GO:0008324">
    <property type="term" value="F:monoatomic cation transmembrane transporter activity"/>
    <property type="evidence" value="ECO:0007669"/>
    <property type="project" value="InterPro"/>
</dbReference>